<dbReference type="EMBL" id="MGFP01000042">
    <property type="protein sequence ID" value="OGM08629.1"/>
    <property type="molecule type" value="Genomic_DNA"/>
</dbReference>
<evidence type="ECO:0000313" key="3">
    <source>
        <dbReference type="Proteomes" id="UP000179219"/>
    </source>
</evidence>
<accession>A0A1F7X1N5</accession>
<gene>
    <name evidence="2" type="ORF">A2159_03720</name>
</gene>
<reference evidence="2 3" key="1">
    <citation type="journal article" date="2016" name="Nat. Commun.">
        <title>Thousands of microbial genomes shed light on interconnected biogeochemical processes in an aquifer system.</title>
        <authorList>
            <person name="Anantharaman K."/>
            <person name="Brown C.T."/>
            <person name="Hug L.A."/>
            <person name="Sharon I."/>
            <person name="Castelle C.J."/>
            <person name="Probst A.J."/>
            <person name="Thomas B.C."/>
            <person name="Singh A."/>
            <person name="Wilkins M.J."/>
            <person name="Karaoz U."/>
            <person name="Brodie E.L."/>
            <person name="Williams K.H."/>
            <person name="Hubbard S.S."/>
            <person name="Banfield J.F."/>
        </authorList>
    </citation>
    <scope>NUCLEOTIDE SEQUENCE [LARGE SCALE GENOMIC DNA]</scope>
</reference>
<organism evidence="2 3">
    <name type="scientific">Candidatus Woesebacteria bacterium RBG_13_34_9</name>
    <dbReference type="NCBI Taxonomy" id="1802477"/>
    <lineage>
        <taxon>Bacteria</taxon>
        <taxon>Candidatus Woeseibacteriota</taxon>
    </lineage>
</organism>
<evidence type="ECO:0000313" key="2">
    <source>
        <dbReference type="EMBL" id="OGM08629.1"/>
    </source>
</evidence>
<dbReference type="Proteomes" id="UP000179219">
    <property type="component" value="Unassembled WGS sequence"/>
</dbReference>
<dbReference type="AlphaFoldDB" id="A0A1F7X1N5"/>
<feature type="transmembrane region" description="Helical" evidence="1">
    <location>
        <begin position="61"/>
        <end position="81"/>
    </location>
</feature>
<comment type="caution">
    <text evidence="2">The sequence shown here is derived from an EMBL/GenBank/DDBJ whole genome shotgun (WGS) entry which is preliminary data.</text>
</comment>
<name>A0A1F7X1N5_9BACT</name>
<proteinExistence type="predicted"/>
<feature type="transmembrane region" description="Helical" evidence="1">
    <location>
        <begin position="135"/>
        <end position="153"/>
    </location>
</feature>
<keyword evidence="1" id="KW-0472">Membrane</keyword>
<sequence length="154" mass="17084">MLETPHVVVAAALALKIANPALAIPIALGSHFVLEKVPHWNPHLNSEMKKFGKISPTSTKIVFIDSFLALSLGTIIAATTLPNLSRFITIMICCLFSVLPDLIEAPYYFLKSKSPFLIKKWIPFQKSIQSDASPFFGIVTQVLIIFTSLMWILN</sequence>
<feature type="transmembrane region" description="Helical" evidence="1">
    <location>
        <begin position="88"/>
        <end position="110"/>
    </location>
</feature>
<keyword evidence="1" id="KW-0812">Transmembrane</keyword>
<keyword evidence="1" id="KW-1133">Transmembrane helix</keyword>
<protein>
    <submittedName>
        <fullName evidence="2">Uncharacterized protein</fullName>
    </submittedName>
</protein>
<evidence type="ECO:0000256" key="1">
    <source>
        <dbReference type="SAM" id="Phobius"/>
    </source>
</evidence>